<protein>
    <submittedName>
        <fullName evidence="4">Nitronate monooxygenase</fullName>
        <ecNumber evidence="4">1.13.12.-</ecNumber>
    </submittedName>
</protein>
<dbReference type="SUPFAM" id="SSF51412">
    <property type="entry name" value="Inosine monophosphate dehydrogenase (IMPDH)"/>
    <property type="match status" value="1"/>
</dbReference>
<dbReference type="Proteomes" id="UP001215827">
    <property type="component" value="Chromosome"/>
</dbReference>
<evidence type="ECO:0000256" key="3">
    <source>
        <dbReference type="ARBA" id="ARBA00023002"/>
    </source>
</evidence>
<dbReference type="RefSeq" id="WP_278016414.1">
    <property type="nucleotide sequence ID" value="NZ_CP121106.1"/>
</dbReference>
<keyword evidence="2" id="KW-0288">FMN</keyword>
<dbReference type="PANTHER" id="PTHR32332">
    <property type="entry name" value="2-NITROPROPANE DIOXYGENASE"/>
    <property type="match status" value="1"/>
</dbReference>
<dbReference type="Pfam" id="PF03060">
    <property type="entry name" value="NMO"/>
    <property type="match status" value="2"/>
</dbReference>
<keyword evidence="4" id="KW-0503">Monooxygenase</keyword>
<dbReference type="Gene3D" id="3.20.20.70">
    <property type="entry name" value="Aldolase class I"/>
    <property type="match status" value="1"/>
</dbReference>
<dbReference type="PANTHER" id="PTHR32332:SF31">
    <property type="entry name" value="2-NITROPROPANE DIOXYGENASE FAMILY, PUTATIVE (AFU_ORTHOLOGUE AFUA_2G09850)-RELATED"/>
    <property type="match status" value="1"/>
</dbReference>
<organism evidence="4 5">
    <name type="scientific">Altererythrobacter arenosus</name>
    <dbReference type="NCBI Taxonomy" id="3032592"/>
    <lineage>
        <taxon>Bacteria</taxon>
        <taxon>Pseudomonadati</taxon>
        <taxon>Pseudomonadota</taxon>
        <taxon>Alphaproteobacteria</taxon>
        <taxon>Sphingomonadales</taxon>
        <taxon>Erythrobacteraceae</taxon>
        <taxon>Altererythrobacter</taxon>
    </lineage>
</organism>
<dbReference type="CDD" id="cd04730">
    <property type="entry name" value="NPD_like"/>
    <property type="match status" value="1"/>
</dbReference>
<keyword evidence="5" id="KW-1185">Reference proteome</keyword>
<evidence type="ECO:0000313" key="5">
    <source>
        <dbReference type="Proteomes" id="UP001215827"/>
    </source>
</evidence>
<dbReference type="EC" id="1.13.12.-" evidence="4"/>
<keyword evidence="1" id="KW-0285">Flavoprotein</keyword>
<evidence type="ECO:0000313" key="4">
    <source>
        <dbReference type="EMBL" id="WFL77722.1"/>
    </source>
</evidence>
<dbReference type="EMBL" id="CP121106">
    <property type="protein sequence ID" value="WFL77722.1"/>
    <property type="molecule type" value="Genomic_DNA"/>
</dbReference>
<evidence type="ECO:0000256" key="2">
    <source>
        <dbReference type="ARBA" id="ARBA00022643"/>
    </source>
</evidence>
<accession>A0ABY8FSI3</accession>
<dbReference type="InterPro" id="IPR013785">
    <property type="entry name" value="Aldolase_TIM"/>
</dbReference>
<proteinExistence type="predicted"/>
<sequence>MPISTRLTKELNIRAPIVVAPMAGISGGALAYAVGRAGGFGFVAAGYLTPEKVLRELALASGARHGVGFITWRVLQDPAAFEAVLERKPEAVFLSFGDAGPLVSKVRKAGALLFMQVQSLAAAREAASLGADVIVAQGSEAGGHGASRALGPLVDEVVNANLGPIIIAAGGISNGRGLAANLVRGASGALIGTAFYPARESLAHSAAKQRALAVCGDETERTNLFDAARGLNWPDGWTLRVASNVFSKRWRDAEGFASANSSERANFADAASVGDFDIAPVIVGEGVGLVERIETAADIISRIEREAEDALRDAPQLLR</sequence>
<gene>
    <name evidence="4" type="ORF">P7228_01245</name>
</gene>
<evidence type="ECO:0000256" key="1">
    <source>
        <dbReference type="ARBA" id="ARBA00022630"/>
    </source>
</evidence>
<keyword evidence="3 4" id="KW-0560">Oxidoreductase</keyword>
<name>A0ABY8FSI3_9SPHN</name>
<reference evidence="4 5" key="1">
    <citation type="submission" date="2023-03" db="EMBL/GenBank/DDBJ databases">
        <title>Altererythrobacter sp. CAU 1644 isolated from sand.</title>
        <authorList>
            <person name="Kim W."/>
        </authorList>
    </citation>
    <scope>NUCLEOTIDE SEQUENCE [LARGE SCALE GENOMIC DNA]</scope>
    <source>
        <strain evidence="4 5">CAU 1644</strain>
    </source>
</reference>
<dbReference type="GO" id="GO:0004497">
    <property type="term" value="F:monooxygenase activity"/>
    <property type="evidence" value="ECO:0007669"/>
    <property type="project" value="UniProtKB-KW"/>
</dbReference>
<dbReference type="InterPro" id="IPR004136">
    <property type="entry name" value="NMO"/>
</dbReference>